<dbReference type="EMBL" id="KZ805978">
    <property type="protein sequence ID" value="PVH91049.1"/>
    <property type="molecule type" value="Genomic_DNA"/>
</dbReference>
<reference evidence="1 2" key="1">
    <citation type="journal article" date="2018" name="Sci. Rep.">
        <title>Comparative genomics provides insights into the lifestyle and reveals functional heterogeneity of dark septate endophytic fungi.</title>
        <authorList>
            <person name="Knapp D.G."/>
            <person name="Nemeth J.B."/>
            <person name="Barry K."/>
            <person name="Hainaut M."/>
            <person name="Henrissat B."/>
            <person name="Johnson J."/>
            <person name="Kuo A."/>
            <person name="Lim J.H.P."/>
            <person name="Lipzen A."/>
            <person name="Nolan M."/>
            <person name="Ohm R.A."/>
            <person name="Tamas L."/>
            <person name="Grigoriev I.V."/>
            <person name="Spatafora J.W."/>
            <person name="Nagy L.G."/>
            <person name="Kovacs G.M."/>
        </authorList>
    </citation>
    <scope>NUCLEOTIDE SEQUENCE [LARGE SCALE GENOMIC DNA]</scope>
    <source>
        <strain evidence="1 2">DSE2036</strain>
    </source>
</reference>
<organism evidence="1 2">
    <name type="scientific">Periconia macrospinosa</name>
    <dbReference type="NCBI Taxonomy" id="97972"/>
    <lineage>
        <taxon>Eukaryota</taxon>
        <taxon>Fungi</taxon>
        <taxon>Dikarya</taxon>
        <taxon>Ascomycota</taxon>
        <taxon>Pezizomycotina</taxon>
        <taxon>Dothideomycetes</taxon>
        <taxon>Pleosporomycetidae</taxon>
        <taxon>Pleosporales</taxon>
        <taxon>Massarineae</taxon>
        <taxon>Periconiaceae</taxon>
        <taxon>Periconia</taxon>
    </lineage>
</organism>
<gene>
    <name evidence="1" type="ORF">DM02DRAFT_373356</name>
</gene>
<protein>
    <submittedName>
        <fullName evidence="1">Uncharacterized protein</fullName>
    </submittedName>
</protein>
<evidence type="ECO:0000313" key="2">
    <source>
        <dbReference type="Proteomes" id="UP000244855"/>
    </source>
</evidence>
<dbReference type="Proteomes" id="UP000244855">
    <property type="component" value="Unassembled WGS sequence"/>
</dbReference>
<name>A0A2V1D0B0_9PLEO</name>
<evidence type="ECO:0000313" key="1">
    <source>
        <dbReference type="EMBL" id="PVH91049.1"/>
    </source>
</evidence>
<proteinExistence type="predicted"/>
<dbReference type="AlphaFoldDB" id="A0A2V1D0B0"/>
<accession>A0A2V1D0B0</accession>
<keyword evidence="2" id="KW-1185">Reference proteome</keyword>
<sequence>MSPYSASCLALEASCPQGASGVVCLLIGSTLAEARLWTACCFVLTQSETVLGAGFALPPLLLLCLLRLARVVAVSRCSLQARSWP</sequence>